<keyword evidence="2" id="KW-1185">Reference proteome</keyword>
<dbReference type="InParanoid" id="J0LKX9"/>
<gene>
    <name evidence="1" type="ORF">AURDEDRAFT_166431</name>
</gene>
<evidence type="ECO:0000313" key="1">
    <source>
        <dbReference type="EMBL" id="EJD44643.1"/>
    </source>
</evidence>
<organism evidence="1 2">
    <name type="scientific">Auricularia subglabra (strain TFB-10046 / SS5)</name>
    <name type="common">White-rot fungus</name>
    <name type="synonym">Auricularia delicata (strain TFB10046)</name>
    <dbReference type="NCBI Taxonomy" id="717982"/>
    <lineage>
        <taxon>Eukaryota</taxon>
        <taxon>Fungi</taxon>
        <taxon>Dikarya</taxon>
        <taxon>Basidiomycota</taxon>
        <taxon>Agaricomycotina</taxon>
        <taxon>Agaricomycetes</taxon>
        <taxon>Auriculariales</taxon>
        <taxon>Auriculariaceae</taxon>
        <taxon>Auricularia</taxon>
    </lineage>
</organism>
<name>J0LKX9_AURST</name>
<accession>J0LKX9</accession>
<evidence type="ECO:0000313" key="2">
    <source>
        <dbReference type="Proteomes" id="UP000006514"/>
    </source>
</evidence>
<reference evidence="2" key="1">
    <citation type="journal article" date="2012" name="Science">
        <title>The Paleozoic origin of enzymatic lignin decomposition reconstructed from 31 fungal genomes.</title>
        <authorList>
            <person name="Floudas D."/>
            <person name="Binder M."/>
            <person name="Riley R."/>
            <person name="Barry K."/>
            <person name="Blanchette R.A."/>
            <person name="Henrissat B."/>
            <person name="Martinez A.T."/>
            <person name="Otillar R."/>
            <person name="Spatafora J.W."/>
            <person name="Yadav J.S."/>
            <person name="Aerts A."/>
            <person name="Benoit I."/>
            <person name="Boyd A."/>
            <person name="Carlson A."/>
            <person name="Copeland A."/>
            <person name="Coutinho P.M."/>
            <person name="de Vries R.P."/>
            <person name="Ferreira P."/>
            <person name="Findley K."/>
            <person name="Foster B."/>
            <person name="Gaskell J."/>
            <person name="Glotzer D."/>
            <person name="Gorecki P."/>
            <person name="Heitman J."/>
            <person name="Hesse C."/>
            <person name="Hori C."/>
            <person name="Igarashi K."/>
            <person name="Jurgens J.A."/>
            <person name="Kallen N."/>
            <person name="Kersten P."/>
            <person name="Kohler A."/>
            <person name="Kuees U."/>
            <person name="Kumar T.K.A."/>
            <person name="Kuo A."/>
            <person name="LaButti K."/>
            <person name="Larrondo L.F."/>
            <person name="Lindquist E."/>
            <person name="Ling A."/>
            <person name="Lombard V."/>
            <person name="Lucas S."/>
            <person name="Lundell T."/>
            <person name="Martin R."/>
            <person name="McLaughlin D.J."/>
            <person name="Morgenstern I."/>
            <person name="Morin E."/>
            <person name="Murat C."/>
            <person name="Nagy L.G."/>
            <person name="Nolan M."/>
            <person name="Ohm R.A."/>
            <person name="Patyshakuliyeva A."/>
            <person name="Rokas A."/>
            <person name="Ruiz-Duenas F.J."/>
            <person name="Sabat G."/>
            <person name="Salamov A."/>
            <person name="Samejima M."/>
            <person name="Schmutz J."/>
            <person name="Slot J.C."/>
            <person name="St John F."/>
            <person name="Stenlid J."/>
            <person name="Sun H."/>
            <person name="Sun S."/>
            <person name="Syed K."/>
            <person name="Tsang A."/>
            <person name="Wiebenga A."/>
            <person name="Young D."/>
            <person name="Pisabarro A."/>
            <person name="Eastwood D.C."/>
            <person name="Martin F."/>
            <person name="Cullen D."/>
            <person name="Grigoriev I.V."/>
            <person name="Hibbett D.S."/>
        </authorList>
    </citation>
    <scope>NUCLEOTIDE SEQUENCE [LARGE SCALE GENOMIC DNA]</scope>
    <source>
        <strain evidence="2">TFB10046</strain>
    </source>
</reference>
<sequence length="121" mass="13684">MCHAVEPADVYGSFNAYKHWLGVLSANVLRAKVEPFLRQAAKSVDSLVIWGSVSSVELYQLSVLNNVEILTIWKTDSCGPLSYELHLFPRFTELRIFRFDVSGSGLRCLYRAWGMTIVVVE</sequence>
<proteinExistence type="predicted"/>
<dbReference type="KEGG" id="adl:AURDEDRAFT_166431"/>
<dbReference type="AlphaFoldDB" id="J0LKX9"/>
<dbReference type="Proteomes" id="UP000006514">
    <property type="component" value="Unassembled WGS sequence"/>
</dbReference>
<dbReference type="EMBL" id="JH687770">
    <property type="protein sequence ID" value="EJD44643.1"/>
    <property type="molecule type" value="Genomic_DNA"/>
</dbReference>
<protein>
    <submittedName>
        <fullName evidence="1">Uncharacterized protein</fullName>
    </submittedName>
</protein>